<dbReference type="KEGG" id="pmf:P9303_04641"/>
<protein>
    <submittedName>
        <fullName evidence="1">Uncharacterized protein</fullName>
    </submittedName>
</protein>
<dbReference type="AlphaFoldDB" id="A2C6V6"/>
<name>A2C6V6_PROM3</name>
<evidence type="ECO:0000313" key="2">
    <source>
        <dbReference type="Proteomes" id="UP000002274"/>
    </source>
</evidence>
<dbReference type="Proteomes" id="UP000002274">
    <property type="component" value="Chromosome"/>
</dbReference>
<dbReference type="HOGENOM" id="CLU_3331576_0_0_3"/>
<dbReference type="EMBL" id="CP000554">
    <property type="protein sequence ID" value="ABM77216.1"/>
    <property type="molecule type" value="Genomic_DNA"/>
</dbReference>
<reference evidence="1 2" key="1">
    <citation type="journal article" date="2007" name="PLoS Genet.">
        <title>Patterns and implications of gene gain and loss in the evolution of Prochlorococcus.</title>
        <authorList>
            <person name="Kettler G.C."/>
            <person name="Martiny A.C."/>
            <person name="Huang K."/>
            <person name="Zucker J."/>
            <person name="Coleman M.L."/>
            <person name="Rodrigue S."/>
            <person name="Chen F."/>
            <person name="Lapidus A."/>
            <person name="Ferriera S."/>
            <person name="Johnson J."/>
            <person name="Steglich C."/>
            <person name="Church G.M."/>
            <person name="Richardson P."/>
            <person name="Chisholm S.W."/>
        </authorList>
    </citation>
    <scope>NUCLEOTIDE SEQUENCE [LARGE SCALE GENOMIC DNA]</scope>
    <source>
        <strain evidence="1 2">MIT 9303</strain>
    </source>
</reference>
<organism evidence="1 2">
    <name type="scientific">Prochlorococcus marinus (strain MIT 9303)</name>
    <dbReference type="NCBI Taxonomy" id="59922"/>
    <lineage>
        <taxon>Bacteria</taxon>
        <taxon>Bacillati</taxon>
        <taxon>Cyanobacteriota</taxon>
        <taxon>Cyanophyceae</taxon>
        <taxon>Synechococcales</taxon>
        <taxon>Prochlorococcaceae</taxon>
        <taxon>Prochlorococcus</taxon>
    </lineage>
</organism>
<evidence type="ECO:0000313" key="1">
    <source>
        <dbReference type="EMBL" id="ABM77216.1"/>
    </source>
</evidence>
<gene>
    <name evidence="1" type="ordered locus">P9303_04641</name>
</gene>
<accession>A2C6V6</accession>
<proteinExistence type="predicted"/>
<sequence length="38" mass="3964">MILGPVGPNLAHFGQCVALDQGLTEGRLILELKSLDSG</sequence>